<keyword evidence="3" id="KW-1185">Reference proteome</keyword>
<keyword evidence="1" id="KW-1133">Transmembrane helix</keyword>
<evidence type="ECO:0000313" key="3">
    <source>
        <dbReference type="Proteomes" id="UP000474778"/>
    </source>
</evidence>
<accession>A0A6L7HUE2</accession>
<dbReference type="SUPFAM" id="SSF81442">
    <property type="entry name" value="Cytochrome c oxidase subunit I-like"/>
    <property type="match status" value="1"/>
</dbReference>
<reference evidence="2 3" key="1">
    <citation type="submission" date="2019-12" db="EMBL/GenBank/DDBJ databases">
        <title>Shewanella insulae sp. nov., isolated from a tidal flat.</title>
        <authorList>
            <person name="Yoon J.-H."/>
        </authorList>
    </citation>
    <scope>NUCLEOTIDE SEQUENCE [LARGE SCALE GENOMIC DNA]</scope>
    <source>
        <strain evidence="2 3">JBTF-M18</strain>
    </source>
</reference>
<feature type="transmembrane region" description="Helical" evidence="1">
    <location>
        <begin position="36"/>
        <end position="56"/>
    </location>
</feature>
<feature type="transmembrane region" description="Helical" evidence="1">
    <location>
        <begin position="103"/>
        <end position="123"/>
    </location>
</feature>
<protein>
    <submittedName>
        <fullName evidence="2">TonB-dependent receptor</fullName>
    </submittedName>
</protein>
<dbReference type="InterPro" id="IPR036927">
    <property type="entry name" value="Cyt_c_oxase-like_su1_sf"/>
</dbReference>
<proteinExistence type="predicted"/>
<dbReference type="EMBL" id="WRPA01000003">
    <property type="protein sequence ID" value="MXR67932.1"/>
    <property type="molecule type" value="Genomic_DNA"/>
</dbReference>
<keyword evidence="1" id="KW-0812">Transmembrane</keyword>
<dbReference type="RefSeq" id="WP_160793922.1">
    <property type="nucleotide sequence ID" value="NZ_WRPA01000003.1"/>
</dbReference>
<evidence type="ECO:0000256" key="1">
    <source>
        <dbReference type="SAM" id="Phobius"/>
    </source>
</evidence>
<keyword evidence="2" id="KW-0675">Receptor</keyword>
<dbReference type="Gene3D" id="1.20.210.10">
    <property type="entry name" value="Cytochrome c oxidase-like, subunit I domain"/>
    <property type="match status" value="1"/>
</dbReference>
<comment type="caution">
    <text evidence="2">The sequence shown here is derived from an EMBL/GenBank/DDBJ whole genome shotgun (WGS) entry which is preliminary data.</text>
</comment>
<name>A0A6L7HUE2_9GAMM</name>
<sequence length="129" mass="14068">MDRRYLLTAFSYALLGLALGLYMAASHDHGQLVTHAHIMMIGFLLSFSYALCYRLWLEAASGVYSGGLVTAQFWLHQLGTIGVAIGLFLLYGEFVALEVVDPFLAISSFSVFGGVLLMMVQLLKAKQAG</sequence>
<keyword evidence="1" id="KW-0472">Membrane</keyword>
<organism evidence="2 3">
    <name type="scientific">Shewanella insulae</name>
    <dbReference type="NCBI Taxonomy" id="2681496"/>
    <lineage>
        <taxon>Bacteria</taxon>
        <taxon>Pseudomonadati</taxon>
        <taxon>Pseudomonadota</taxon>
        <taxon>Gammaproteobacteria</taxon>
        <taxon>Alteromonadales</taxon>
        <taxon>Shewanellaceae</taxon>
        <taxon>Shewanella</taxon>
    </lineage>
</organism>
<dbReference type="AlphaFoldDB" id="A0A6L7HUE2"/>
<gene>
    <name evidence="2" type="ORF">GNT65_04500</name>
</gene>
<evidence type="ECO:0000313" key="2">
    <source>
        <dbReference type="EMBL" id="MXR67932.1"/>
    </source>
</evidence>
<dbReference type="Proteomes" id="UP000474778">
    <property type="component" value="Unassembled WGS sequence"/>
</dbReference>
<feature type="transmembrane region" description="Helical" evidence="1">
    <location>
        <begin position="68"/>
        <end position="91"/>
    </location>
</feature>